<dbReference type="AlphaFoldDB" id="A0AAW0EC81"/>
<evidence type="ECO:0000313" key="3">
    <source>
        <dbReference type="Proteomes" id="UP001383192"/>
    </source>
</evidence>
<evidence type="ECO:0000256" key="1">
    <source>
        <dbReference type="SAM" id="MobiDB-lite"/>
    </source>
</evidence>
<reference evidence="2 3" key="1">
    <citation type="submission" date="2024-01" db="EMBL/GenBank/DDBJ databases">
        <title>A draft genome for a cacao thread blight-causing isolate of Paramarasmius palmivorus.</title>
        <authorList>
            <person name="Baruah I.K."/>
            <person name="Bukari Y."/>
            <person name="Amoako-Attah I."/>
            <person name="Meinhardt L.W."/>
            <person name="Bailey B.A."/>
            <person name="Cohen S.P."/>
        </authorList>
    </citation>
    <scope>NUCLEOTIDE SEQUENCE [LARGE SCALE GENOMIC DNA]</scope>
    <source>
        <strain evidence="2 3">GH-12</strain>
    </source>
</reference>
<name>A0AAW0EC81_9AGAR</name>
<accession>A0AAW0EC81</accession>
<dbReference type="EMBL" id="JAYKXP010000001">
    <property type="protein sequence ID" value="KAK7062851.1"/>
    <property type="molecule type" value="Genomic_DNA"/>
</dbReference>
<organism evidence="2 3">
    <name type="scientific">Paramarasmius palmivorus</name>
    <dbReference type="NCBI Taxonomy" id="297713"/>
    <lineage>
        <taxon>Eukaryota</taxon>
        <taxon>Fungi</taxon>
        <taxon>Dikarya</taxon>
        <taxon>Basidiomycota</taxon>
        <taxon>Agaricomycotina</taxon>
        <taxon>Agaricomycetes</taxon>
        <taxon>Agaricomycetidae</taxon>
        <taxon>Agaricales</taxon>
        <taxon>Marasmiineae</taxon>
        <taxon>Marasmiaceae</taxon>
        <taxon>Paramarasmius</taxon>
    </lineage>
</organism>
<feature type="region of interest" description="Disordered" evidence="1">
    <location>
        <begin position="1"/>
        <end position="42"/>
    </location>
</feature>
<evidence type="ECO:0000313" key="2">
    <source>
        <dbReference type="EMBL" id="KAK7062851.1"/>
    </source>
</evidence>
<protein>
    <recommendedName>
        <fullName evidence="4">Clp1</fullName>
    </recommendedName>
</protein>
<feature type="compositionally biased region" description="Polar residues" evidence="1">
    <location>
        <begin position="1"/>
        <end position="21"/>
    </location>
</feature>
<keyword evidence="3" id="KW-1185">Reference proteome</keyword>
<sequence>MFRSHNQSKLRISSHSENLPPTKSVRYNPISTSRRQRRSRTNGITAVNAKYNLEQAKRRAQKNPVRFDVQCAAMRTQAPAGETTKAKFTPPATRPVVLPRGLQQPAFAEAPAENIRAAFGASENCAGQLPEFCRDMYKTRGLKMLQTVISVSAEIPKNKLPKEMDVLVHDQNPEELPTHMLAVYGQTPGASPSASTKIDVKLYPVHAQLYASHCARLGPFEPSPVTSNSESIPMPTGNGQPVKLTLPVRSIRLPSPQTFPKLSQFLYTKRAEILYDAFLPTPATKFLSAFAEAGSAEPSTSRADEETHSFFTHPQNFSRQLEFAEELARTYTAHTLLERLAVVHGMWMNVCALGIYDDTLWGIMDGCYEVILRALAMGSGVDLDAMETDSA</sequence>
<dbReference type="Proteomes" id="UP001383192">
    <property type="component" value="Unassembled WGS sequence"/>
</dbReference>
<comment type="caution">
    <text evidence="2">The sequence shown here is derived from an EMBL/GenBank/DDBJ whole genome shotgun (WGS) entry which is preliminary data.</text>
</comment>
<gene>
    <name evidence="2" type="ORF">VNI00_000347</name>
</gene>
<evidence type="ECO:0008006" key="4">
    <source>
        <dbReference type="Google" id="ProtNLM"/>
    </source>
</evidence>
<proteinExistence type="predicted"/>